<protein>
    <submittedName>
        <fullName evidence="2">Uncharacterized protein</fullName>
    </submittedName>
</protein>
<organism evidence="2 3">
    <name type="scientific">Adineta ricciae</name>
    <name type="common">Rotifer</name>
    <dbReference type="NCBI Taxonomy" id="249248"/>
    <lineage>
        <taxon>Eukaryota</taxon>
        <taxon>Metazoa</taxon>
        <taxon>Spiralia</taxon>
        <taxon>Gnathifera</taxon>
        <taxon>Rotifera</taxon>
        <taxon>Eurotatoria</taxon>
        <taxon>Bdelloidea</taxon>
        <taxon>Adinetida</taxon>
        <taxon>Adinetidae</taxon>
        <taxon>Adineta</taxon>
    </lineage>
</organism>
<sequence>MSESQTPNLIDDQTFRSLLNGIGELQSLACDIGIERREKQSSIYQEECDKSAVDNNEEETLKIIKQTTDLARLAMVLLIRGLQICATHASNKAKCFSSYTSGISYLREQQGFYAPPKNLLLLWERNVILIDLFTSDERLYCNKRIAQDMFDICLETYDWLRSLANNNKY</sequence>
<evidence type="ECO:0000313" key="1">
    <source>
        <dbReference type="EMBL" id="CAF0948493.1"/>
    </source>
</evidence>
<proteinExistence type="predicted"/>
<comment type="caution">
    <text evidence="2">The sequence shown here is derived from an EMBL/GenBank/DDBJ whole genome shotgun (WGS) entry which is preliminary data.</text>
</comment>
<dbReference type="AlphaFoldDB" id="A0A815GBR4"/>
<keyword evidence="3" id="KW-1185">Reference proteome</keyword>
<gene>
    <name evidence="1" type="ORF">EDS130_LOCUS12202</name>
    <name evidence="2" type="ORF">XAT740_LOCUS30717</name>
</gene>
<accession>A0A815GBR4</accession>
<evidence type="ECO:0000313" key="3">
    <source>
        <dbReference type="Proteomes" id="UP000663828"/>
    </source>
</evidence>
<reference evidence="2" key="1">
    <citation type="submission" date="2021-02" db="EMBL/GenBank/DDBJ databases">
        <authorList>
            <person name="Nowell W R."/>
        </authorList>
    </citation>
    <scope>NUCLEOTIDE SEQUENCE</scope>
</reference>
<dbReference type="OrthoDB" id="10014637at2759"/>
<dbReference type="EMBL" id="CAJNOR010002755">
    <property type="protein sequence ID" value="CAF1336479.1"/>
    <property type="molecule type" value="Genomic_DNA"/>
</dbReference>
<name>A0A815GBR4_ADIRI</name>
<dbReference type="EMBL" id="CAJNOJ010000046">
    <property type="protein sequence ID" value="CAF0948493.1"/>
    <property type="molecule type" value="Genomic_DNA"/>
</dbReference>
<dbReference type="Proteomes" id="UP000663852">
    <property type="component" value="Unassembled WGS sequence"/>
</dbReference>
<evidence type="ECO:0000313" key="2">
    <source>
        <dbReference type="EMBL" id="CAF1336479.1"/>
    </source>
</evidence>
<dbReference type="Proteomes" id="UP000663828">
    <property type="component" value="Unassembled WGS sequence"/>
</dbReference>